<organism evidence="1 2">
    <name type="scientific">Elysia crispata</name>
    <name type="common">lettuce slug</name>
    <dbReference type="NCBI Taxonomy" id="231223"/>
    <lineage>
        <taxon>Eukaryota</taxon>
        <taxon>Metazoa</taxon>
        <taxon>Spiralia</taxon>
        <taxon>Lophotrochozoa</taxon>
        <taxon>Mollusca</taxon>
        <taxon>Gastropoda</taxon>
        <taxon>Heterobranchia</taxon>
        <taxon>Euthyneura</taxon>
        <taxon>Panpulmonata</taxon>
        <taxon>Sacoglossa</taxon>
        <taxon>Placobranchoidea</taxon>
        <taxon>Plakobranchidae</taxon>
        <taxon>Elysia</taxon>
    </lineage>
</organism>
<accession>A0AAE1E8E0</accession>
<evidence type="ECO:0000313" key="1">
    <source>
        <dbReference type="EMBL" id="KAK3797762.1"/>
    </source>
</evidence>
<reference evidence="1" key="1">
    <citation type="journal article" date="2023" name="G3 (Bethesda)">
        <title>A reference genome for the long-term kleptoplast-retaining sea slug Elysia crispata morphotype clarki.</title>
        <authorList>
            <person name="Eastman K.E."/>
            <person name="Pendleton A.L."/>
            <person name="Shaikh M.A."/>
            <person name="Suttiyut T."/>
            <person name="Ogas R."/>
            <person name="Tomko P."/>
            <person name="Gavelis G."/>
            <person name="Widhalm J.R."/>
            <person name="Wisecaver J.H."/>
        </authorList>
    </citation>
    <scope>NUCLEOTIDE SEQUENCE</scope>
    <source>
        <strain evidence="1">ECLA1</strain>
    </source>
</reference>
<keyword evidence="2" id="KW-1185">Reference proteome</keyword>
<proteinExistence type="predicted"/>
<gene>
    <name evidence="1" type="ORF">RRG08_034336</name>
</gene>
<protein>
    <submittedName>
        <fullName evidence="1">Uncharacterized protein</fullName>
    </submittedName>
</protein>
<dbReference type="Proteomes" id="UP001283361">
    <property type="component" value="Unassembled WGS sequence"/>
</dbReference>
<evidence type="ECO:0000313" key="2">
    <source>
        <dbReference type="Proteomes" id="UP001283361"/>
    </source>
</evidence>
<name>A0AAE1E8E0_9GAST</name>
<dbReference type="EMBL" id="JAWDGP010000743">
    <property type="protein sequence ID" value="KAK3797762.1"/>
    <property type="molecule type" value="Genomic_DNA"/>
</dbReference>
<comment type="caution">
    <text evidence="1">The sequence shown here is derived from an EMBL/GenBank/DDBJ whole genome shotgun (WGS) entry which is preliminary data.</text>
</comment>
<sequence>MKHLAGGKFNLKMVTVRDDADAERKEILTGAAALDEYDQHMDSNSSANPRLYCKCLRQPKKWKEVSVGWK</sequence>
<dbReference type="AlphaFoldDB" id="A0AAE1E8E0"/>